<evidence type="ECO:0000259" key="10">
    <source>
        <dbReference type="PROSITE" id="PS50114"/>
    </source>
</evidence>
<protein>
    <submittedName>
        <fullName evidence="12">GATA-type domain-containing protein</fullName>
    </submittedName>
</protein>
<dbReference type="PROSITE" id="PS00344">
    <property type="entry name" value="GATA_ZN_FINGER_1"/>
    <property type="match status" value="1"/>
</dbReference>
<proteinExistence type="predicted"/>
<feature type="region of interest" description="Disordered" evidence="9">
    <location>
        <begin position="70"/>
        <end position="102"/>
    </location>
</feature>
<dbReference type="GO" id="GO:0005634">
    <property type="term" value="C:nucleus"/>
    <property type="evidence" value="ECO:0007669"/>
    <property type="project" value="UniProtKB-SubCell"/>
</dbReference>
<sequence length="140" mass="16105">MFIKSHLQSAQKRTGIECVNCKTNNTTLWRRNSLGQPVCNACGLYHKLHNVSYFKFNFYSIQQISRPISMKKDGIQTRNRKISTKNKNKKRGPPEGPFYDMLKPQPNPYGDMKFHLPSAHAYIPAATQTPYPAQFIFHAS</sequence>
<evidence type="ECO:0000256" key="1">
    <source>
        <dbReference type="ARBA" id="ARBA00004123"/>
    </source>
</evidence>
<dbReference type="PROSITE" id="PS50114">
    <property type="entry name" value="GATA_ZN_FINGER_2"/>
    <property type="match status" value="1"/>
</dbReference>
<dbReference type="InterPro" id="IPR039355">
    <property type="entry name" value="Transcription_factor_GATA"/>
</dbReference>
<dbReference type="AlphaFoldDB" id="A0A0R3S5B3"/>
<comment type="subcellular location">
    <subcellularLocation>
        <location evidence="1">Nucleus</location>
    </subcellularLocation>
</comment>
<dbReference type="PANTHER" id="PTHR10071">
    <property type="entry name" value="TRANSCRIPTION FACTOR GATA FAMILY MEMBER"/>
    <property type="match status" value="1"/>
</dbReference>
<dbReference type="STRING" id="1147741.A0A0R3S5B3"/>
<evidence type="ECO:0000313" key="11">
    <source>
        <dbReference type="Proteomes" id="UP000050640"/>
    </source>
</evidence>
<dbReference type="CDD" id="cd00202">
    <property type="entry name" value="ZnF_GATA"/>
    <property type="match status" value="1"/>
</dbReference>
<keyword evidence="5" id="KW-0805">Transcription regulation</keyword>
<evidence type="ECO:0000256" key="9">
    <source>
        <dbReference type="SAM" id="MobiDB-lite"/>
    </source>
</evidence>
<dbReference type="PRINTS" id="PR00619">
    <property type="entry name" value="GATAZNFINGER"/>
</dbReference>
<dbReference type="GO" id="GO:0000122">
    <property type="term" value="P:negative regulation of transcription by RNA polymerase II"/>
    <property type="evidence" value="ECO:0007669"/>
    <property type="project" value="TreeGrafter"/>
</dbReference>
<evidence type="ECO:0000256" key="5">
    <source>
        <dbReference type="ARBA" id="ARBA00023015"/>
    </source>
</evidence>
<evidence type="ECO:0000256" key="7">
    <source>
        <dbReference type="ARBA" id="ARBA00023242"/>
    </source>
</evidence>
<dbReference type="InterPro" id="IPR000679">
    <property type="entry name" value="Znf_GATA"/>
</dbReference>
<dbReference type="GO" id="GO:0045944">
    <property type="term" value="P:positive regulation of transcription by RNA polymerase II"/>
    <property type="evidence" value="ECO:0007669"/>
    <property type="project" value="TreeGrafter"/>
</dbReference>
<dbReference type="WBParaSite" id="EEL_0000998201-mRNA-1">
    <property type="protein sequence ID" value="EEL_0000998201-mRNA-1"/>
    <property type="gene ID" value="EEL_0000998201"/>
</dbReference>
<dbReference type="Proteomes" id="UP000050640">
    <property type="component" value="Unplaced"/>
</dbReference>
<keyword evidence="11" id="KW-1185">Reference proteome</keyword>
<keyword evidence="7" id="KW-0539">Nucleus</keyword>
<dbReference type="SUPFAM" id="SSF57716">
    <property type="entry name" value="Glucocorticoid receptor-like (DNA-binding domain)"/>
    <property type="match status" value="1"/>
</dbReference>
<evidence type="ECO:0000256" key="4">
    <source>
        <dbReference type="ARBA" id="ARBA00022833"/>
    </source>
</evidence>
<evidence type="ECO:0000313" key="12">
    <source>
        <dbReference type="WBParaSite" id="EEL_0000998201-mRNA-1"/>
    </source>
</evidence>
<name>A0A0R3S5B3_9BILA</name>
<dbReference type="SMART" id="SM00401">
    <property type="entry name" value="ZnF_GATA"/>
    <property type="match status" value="1"/>
</dbReference>
<dbReference type="GO" id="GO:0000978">
    <property type="term" value="F:RNA polymerase II cis-regulatory region sequence-specific DNA binding"/>
    <property type="evidence" value="ECO:0007669"/>
    <property type="project" value="TreeGrafter"/>
</dbReference>
<evidence type="ECO:0000256" key="6">
    <source>
        <dbReference type="ARBA" id="ARBA00023163"/>
    </source>
</evidence>
<keyword evidence="6" id="KW-0804">Transcription</keyword>
<dbReference type="PANTHER" id="PTHR10071:SF281">
    <property type="entry name" value="BOX A-BINDING FACTOR-RELATED"/>
    <property type="match status" value="1"/>
</dbReference>
<evidence type="ECO:0000256" key="3">
    <source>
        <dbReference type="ARBA" id="ARBA00022771"/>
    </source>
</evidence>
<organism evidence="11 12">
    <name type="scientific">Elaeophora elaphi</name>
    <dbReference type="NCBI Taxonomy" id="1147741"/>
    <lineage>
        <taxon>Eukaryota</taxon>
        <taxon>Metazoa</taxon>
        <taxon>Ecdysozoa</taxon>
        <taxon>Nematoda</taxon>
        <taxon>Chromadorea</taxon>
        <taxon>Rhabditida</taxon>
        <taxon>Spirurina</taxon>
        <taxon>Spiruromorpha</taxon>
        <taxon>Filarioidea</taxon>
        <taxon>Onchocercidae</taxon>
        <taxon>Elaeophora</taxon>
    </lineage>
</organism>
<keyword evidence="3 8" id="KW-0863">Zinc-finger</keyword>
<dbReference type="Pfam" id="PF00320">
    <property type="entry name" value="GATA"/>
    <property type="match status" value="1"/>
</dbReference>
<keyword evidence="2" id="KW-0479">Metal-binding</keyword>
<evidence type="ECO:0000256" key="8">
    <source>
        <dbReference type="PROSITE-ProRule" id="PRU00094"/>
    </source>
</evidence>
<dbReference type="GO" id="GO:0008270">
    <property type="term" value="F:zinc ion binding"/>
    <property type="evidence" value="ECO:0007669"/>
    <property type="project" value="UniProtKB-KW"/>
</dbReference>
<reference evidence="12" key="1">
    <citation type="submission" date="2017-02" db="UniProtKB">
        <authorList>
            <consortium name="WormBaseParasite"/>
        </authorList>
    </citation>
    <scope>IDENTIFICATION</scope>
</reference>
<dbReference type="Gene3D" id="3.30.50.10">
    <property type="entry name" value="Erythroid Transcription Factor GATA-1, subunit A"/>
    <property type="match status" value="1"/>
</dbReference>
<keyword evidence="4" id="KW-0862">Zinc</keyword>
<accession>A0A0R3S5B3</accession>
<dbReference type="GO" id="GO:0045165">
    <property type="term" value="P:cell fate commitment"/>
    <property type="evidence" value="ECO:0007669"/>
    <property type="project" value="TreeGrafter"/>
</dbReference>
<dbReference type="GO" id="GO:0000981">
    <property type="term" value="F:DNA-binding transcription factor activity, RNA polymerase II-specific"/>
    <property type="evidence" value="ECO:0007669"/>
    <property type="project" value="TreeGrafter"/>
</dbReference>
<dbReference type="InterPro" id="IPR013088">
    <property type="entry name" value="Znf_NHR/GATA"/>
</dbReference>
<feature type="compositionally biased region" description="Basic residues" evidence="9">
    <location>
        <begin position="78"/>
        <end position="91"/>
    </location>
</feature>
<feature type="domain" description="GATA-type" evidence="10">
    <location>
        <begin position="12"/>
        <end position="78"/>
    </location>
</feature>
<evidence type="ECO:0000256" key="2">
    <source>
        <dbReference type="ARBA" id="ARBA00022723"/>
    </source>
</evidence>